<evidence type="ECO:0000313" key="2">
    <source>
        <dbReference type="EMBL" id="MDQ0464660.1"/>
    </source>
</evidence>
<proteinExistence type="predicted"/>
<gene>
    <name evidence="2" type="ORF">QO010_002444</name>
</gene>
<feature type="domain" description="DUF5655" evidence="1">
    <location>
        <begin position="29"/>
        <end position="134"/>
    </location>
</feature>
<keyword evidence="3" id="KW-1185">Reference proteome</keyword>
<dbReference type="Pfam" id="PF18899">
    <property type="entry name" value="DUF5655"/>
    <property type="match status" value="1"/>
</dbReference>
<sequence length="146" mass="16463">MSLWTCPDCGRGFANRNQVHTCAGLHDLDHHFARRPTAVRALFDALTEAARACGPVIVLPEKTRIAFQVRMSFMAVMPRNHGLRGHLVLAERVEDPRWTRIETFSPRNHLHAFSLTDQGQIDDWFRGRLAEAYAVGAQRHLASPAP</sequence>
<dbReference type="EMBL" id="JAUSVS010000004">
    <property type="protein sequence ID" value="MDQ0464660.1"/>
    <property type="molecule type" value="Genomic_DNA"/>
</dbReference>
<protein>
    <recommendedName>
        <fullName evidence="1">DUF5655 domain-containing protein</fullName>
    </recommendedName>
</protein>
<organism evidence="2 3">
    <name type="scientific">Caulobacter ginsengisoli</name>
    <dbReference type="NCBI Taxonomy" id="400775"/>
    <lineage>
        <taxon>Bacteria</taxon>
        <taxon>Pseudomonadati</taxon>
        <taxon>Pseudomonadota</taxon>
        <taxon>Alphaproteobacteria</taxon>
        <taxon>Caulobacterales</taxon>
        <taxon>Caulobacteraceae</taxon>
        <taxon>Caulobacter</taxon>
    </lineage>
</organism>
<name>A0ABU0IRL7_9CAUL</name>
<reference evidence="2 3" key="1">
    <citation type="submission" date="2023-07" db="EMBL/GenBank/DDBJ databases">
        <title>Genomic Encyclopedia of Type Strains, Phase IV (KMG-IV): sequencing the most valuable type-strain genomes for metagenomic binning, comparative biology and taxonomic classification.</title>
        <authorList>
            <person name="Goeker M."/>
        </authorList>
    </citation>
    <scope>NUCLEOTIDE SEQUENCE [LARGE SCALE GENOMIC DNA]</scope>
    <source>
        <strain evidence="2 3">DSM 18695</strain>
    </source>
</reference>
<evidence type="ECO:0000313" key="3">
    <source>
        <dbReference type="Proteomes" id="UP001228905"/>
    </source>
</evidence>
<dbReference type="RefSeq" id="WP_307349482.1">
    <property type="nucleotide sequence ID" value="NZ_JAUSVS010000004.1"/>
</dbReference>
<evidence type="ECO:0000259" key="1">
    <source>
        <dbReference type="Pfam" id="PF18899"/>
    </source>
</evidence>
<dbReference type="InterPro" id="IPR043714">
    <property type="entry name" value="DUF5655"/>
</dbReference>
<dbReference type="Proteomes" id="UP001228905">
    <property type="component" value="Unassembled WGS sequence"/>
</dbReference>
<comment type="caution">
    <text evidence="2">The sequence shown here is derived from an EMBL/GenBank/DDBJ whole genome shotgun (WGS) entry which is preliminary data.</text>
</comment>
<accession>A0ABU0IRL7</accession>